<dbReference type="WBParaSite" id="ACRNAN_scaffold5666.g28554.t1">
    <property type="protein sequence ID" value="ACRNAN_scaffold5666.g28554.t1"/>
    <property type="gene ID" value="ACRNAN_scaffold5666.g28554"/>
</dbReference>
<organism evidence="1 2">
    <name type="scientific">Acrobeloides nanus</name>
    <dbReference type="NCBI Taxonomy" id="290746"/>
    <lineage>
        <taxon>Eukaryota</taxon>
        <taxon>Metazoa</taxon>
        <taxon>Ecdysozoa</taxon>
        <taxon>Nematoda</taxon>
        <taxon>Chromadorea</taxon>
        <taxon>Rhabditida</taxon>
        <taxon>Tylenchina</taxon>
        <taxon>Cephalobomorpha</taxon>
        <taxon>Cephaloboidea</taxon>
        <taxon>Cephalobidae</taxon>
        <taxon>Acrobeloides</taxon>
    </lineage>
</organism>
<sequence>MPEESPTCRTTLSPCNSINNRRSAKLNHQYVLATLDTYQSSSINAIHRVWNVLPPELCRSPALPRFKNAVKSSMTLYEEVATNGFIRQAEKHVIHIFMRLI</sequence>
<proteinExistence type="predicted"/>
<dbReference type="Proteomes" id="UP000887540">
    <property type="component" value="Unplaced"/>
</dbReference>
<evidence type="ECO:0000313" key="2">
    <source>
        <dbReference type="WBParaSite" id="ACRNAN_scaffold5666.g28554.t1"/>
    </source>
</evidence>
<reference evidence="2" key="1">
    <citation type="submission" date="2022-11" db="UniProtKB">
        <authorList>
            <consortium name="WormBaseParasite"/>
        </authorList>
    </citation>
    <scope>IDENTIFICATION</scope>
</reference>
<keyword evidence="1" id="KW-1185">Reference proteome</keyword>
<accession>A0A914E6F5</accession>
<dbReference type="AlphaFoldDB" id="A0A914E6F5"/>
<protein>
    <submittedName>
        <fullName evidence="2">Uncharacterized protein</fullName>
    </submittedName>
</protein>
<evidence type="ECO:0000313" key="1">
    <source>
        <dbReference type="Proteomes" id="UP000887540"/>
    </source>
</evidence>
<name>A0A914E6F5_9BILA</name>